<evidence type="ECO:0000259" key="2">
    <source>
        <dbReference type="SMART" id="SM00974"/>
    </source>
</evidence>
<sequence length="413" mass="47699">MYIVIAISVFLLISTYFLFNSRSKLNEVSLKHSTLQKIYDPAALEEKKLLELSSEYSELQFSYQTKLVELRQSEIRLSQYYLGVGTTDSVAYSHLVSSEDVDDIELRLADVKDSLKRLVSNKEACVCKMGNNVVVNGRRSEAKKLINREIKLRLRCLDNEFKAAAAMVDWNNINRFIDRARDKFNEINRSGTIVETYLKSEYLELKIEELRLSYELNQAKQDIKEYERAEAQLKREAEREDKRIQSAVLNAEKERKMMEKLVAEELAKLESGAEEQKALYELHKQQLNELIEKEKRAISLAQTTRAGYVYIISNKASFGGDVVKIGMTRRANPNERVKELGDASIPELFDVHAFVFTDDAPTLEKYLHNKFAGQRVNMVNGRKEFFYADPNDVLRELSDYDGKFELEVFDEAS</sequence>
<comment type="caution">
    <text evidence="3">The sequence shown here is derived from an EMBL/GenBank/DDBJ whole genome shotgun (WGS) entry which is preliminary data.</text>
</comment>
<evidence type="ECO:0000313" key="4">
    <source>
        <dbReference type="Proteomes" id="UP001431192"/>
    </source>
</evidence>
<feature type="coiled-coil region" evidence="1">
    <location>
        <begin position="209"/>
        <end position="304"/>
    </location>
</feature>
<dbReference type="InterPro" id="IPR025280">
    <property type="entry name" value="SNIPE"/>
</dbReference>
<evidence type="ECO:0000256" key="1">
    <source>
        <dbReference type="SAM" id="Coils"/>
    </source>
</evidence>
<gene>
    <name evidence="3" type="ORF">N4T56_21005</name>
</gene>
<dbReference type="Pfam" id="PF13250">
    <property type="entry name" value="SNIPE"/>
    <property type="match status" value="1"/>
</dbReference>
<feature type="domain" description="Bacteriophage T5 Orf172 DNA-binding" evidence="2">
    <location>
        <begin position="317"/>
        <end position="400"/>
    </location>
</feature>
<protein>
    <submittedName>
        <fullName evidence="3">DUF4041 domain-containing protein</fullName>
    </submittedName>
</protein>
<proteinExistence type="predicted"/>
<dbReference type="SMART" id="SM00974">
    <property type="entry name" value="T5orf172"/>
    <property type="match status" value="1"/>
</dbReference>
<reference evidence="3" key="1">
    <citation type="submission" date="2022-09" db="EMBL/GenBank/DDBJ databases">
        <title>Shewanella sp. KJ10-1 sp.nov, isolated from marine algae.</title>
        <authorList>
            <person name="Butt M."/>
            <person name="Lee J.K."/>
            <person name="Kim J.M."/>
            <person name="Choi D.G."/>
        </authorList>
    </citation>
    <scope>NUCLEOTIDE SEQUENCE</scope>
    <source>
        <strain evidence="3">KJ10-1</strain>
    </source>
</reference>
<name>A0ABT2P732_9GAMM</name>
<dbReference type="Proteomes" id="UP001431192">
    <property type="component" value="Unassembled WGS sequence"/>
</dbReference>
<dbReference type="EMBL" id="JAODOQ010000001">
    <property type="protein sequence ID" value="MCT8988472.1"/>
    <property type="molecule type" value="Genomic_DNA"/>
</dbReference>
<keyword evidence="1" id="KW-0175">Coiled coil</keyword>
<keyword evidence="4" id="KW-1185">Reference proteome</keyword>
<evidence type="ECO:0000313" key="3">
    <source>
        <dbReference type="EMBL" id="MCT8988472.1"/>
    </source>
</evidence>
<dbReference type="InterPro" id="IPR018306">
    <property type="entry name" value="Phage_T5_Orf172_DNA-bd"/>
</dbReference>
<organism evidence="3 4">
    <name type="scientific">Shewanella phaeophyticola</name>
    <dbReference type="NCBI Taxonomy" id="2978345"/>
    <lineage>
        <taxon>Bacteria</taxon>
        <taxon>Pseudomonadati</taxon>
        <taxon>Pseudomonadota</taxon>
        <taxon>Gammaproteobacteria</taxon>
        <taxon>Alteromonadales</taxon>
        <taxon>Shewanellaceae</taxon>
        <taxon>Shewanella</taxon>
    </lineage>
</organism>
<accession>A0ABT2P732</accession>
<dbReference type="Pfam" id="PF13455">
    <property type="entry name" value="MUG113"/>
    <property type="match status" value="1"/>
</dbReference>
<dbReference type="RefSeq" id="WP_261734561.1">
    <property type="nucleotide sequence ID" value="NZ_JAODOQ010000001.1"/>
</dbReference>